<comment type="caution">
    <text evidence="8">The sequence shown here is derived from an EMBL/GenBank/DDBJ whole genome shotgun (WGS) entry which is preliminary data.</text>
</comment>
<dbReference type="InterPro" id="IPR020013">
    <property type="entry name" value="Flagellar_FlgE/F/G"/>
</dbReference>
<evidence type="ECO:0000313" key="9">
    <source>
        <dbReference type="Proteomes" id="UP000639516"/>
    </source>
</evidence>
<keyword evidence="8" id="KW-0969">Cilium</keyword>
<keyword evidence="8" id="KW-0282">Flagellum</keyword>
<keyword evidence="3 4" id="KW-0975">Bacterial flagellum</keyword>
<evidence type="ECO:0000256" key="4">
    <source>
        <dbReference type="RuleBase" id="RU362116"/>
    </source>
</evidence>
<keyword evidence="9" id="KW-1185">Reference proteome</keyword>
<organism evidence="8 9">
    <name type="scientific">Bradyrhizobium campsiandrae</name>
    <dbReference type="NCBI Taxonomy" id="1729892"/>
    <lineage>
        <taxon>Bacteria</taxon>
        <taxon>Pseudomonadati</taxon>
        <taxon>Pseudomonadota</taxon>
        <taxon>Alphaproteobacteria</taxon>
        <taxon>Hyphomicrobiales</taxon>
        <taxon>Nitrobacteraceae</taxon>
        <taxon>Bradyrhizobium</taxon>
    </lineage>
</organism>
<dbReference type="PANTHER" id="PTHR30435">
    <property type="entry name" value="FLAGELLAR PROTEIN"/>
    <property type="match status" value="1"/>
</dbReference>
<dbReference type="InterPro" id="IPR001444">
    <property type="entry name" value="Flag_bb_rod_N"/>
</dbReference>
<dbReference type="InterPro" id="IPR010930">
    <property type="entry name" value="Flg_bb/hook_C_dom"/>
</dbReference>
<dbReference type="NCBIfam" id="TIGR03506">
    <property type="entry name" value="FlgEFG_subfam"/>
    <property type="match status" value="1"/>
</dbReference>
<proteinExistence type="inferred from homology"/>
<dbReference type="SUPFAM" id="SSF117143">
    <property type="entry name" value="Flagellar hook protein flgE"/>
    <property type="match status" value="1"/>
</dbReference>
<comment type="similarity">
    <text evidence="2 4">Belongs to the flagella basal body rod proteins family.</text>
</comment>
<feature type="domain" description="Flagellar basal body rod protein N-terminal" evidence="5">
    <location>
        <begin position="9"/>
        <end position="36"/>
    </location>
</feature>
<dbReference type="InterPro" id="IPR053967">
    <property type="entry name" value="LlgE_F_G-like_D1"/>
</dbReference>
<evidence type="ECO:0000256" key="3">
    <source>
        <dbReference type="ARBA" id="ARBA00023143"/>
    </source>
</evidence>
<dbReference type="EMBL" id="JAATTO010000139">
    <property type="protein sequence ID" value="MBC9984692.1"/>
    <property type="molecule type" value="Genomic_DNA"/>
</dbReference>
<dbReference type="Pfam" id="PF22692">
    <property type="entry name" value="LlgE_F_G_D1"/>
    <property type="match status" value="1"/>
</dbReference>
<keyword evidence="8" id="KW-0966">Cell projection</keyword>
<dbReference type="InterPro" id="IPR037925">
    <property type="entry name" value="FlgE/F/G-like"/>
</dbReference>
<evidence type="ECO:0000259" key="5">
    <source>
        <dbReference type="Pfam" id="PF00460"/>
    </source>
</evidence>
<sequence length="246" mass="26350">MVGETTLISLSRLMALQRRLDVAANNVANSQTTGYRAKQLAFQEYLKPDKPPEIGEKPERPLSLVDAALPFTSSASGAFRSTGNPLDLAINGNAYFAIQTSQGERYTRDGSFSLDAKGRLVTLEGLPVLGDKGVITVPPRAGEITIDPSGRVSMQQVELGKLKLVSFDPGARLEAAGGNLLRSAQPPKANAGSATVLQAMLEQSNVQPTIEMSRLAELNRSYEVASKLLKDSQDINEISKLANVPE</sequence>
<dbReference type="NCBIfam" id="TIGR02490">
    <property type="entry name" value="flgF"/>
    <property type="match status" value="1"/>
</dbReference>
<dbReference type="InterPro" id="IPR012836">
    <property type="entry name" value="FlgF"/>
</dbReference>
<dbReference type="Pfam" id="PF00460">
    <property type="entry name" value="Flg_bb_rod"/>
    <property type="match status" value="1"/>
</dbReference>
<protein>
    <recommendedName>
        <fullName evidence="4">Flagellar basal-body rod protein FlgF</fullName>
    </recommendedName>
</protein>
<comment type="subunit">
    <text evidence="4">The basal body constitutes a major portion of the flagellar organelle and consists of five rings (E,L,P,S, and M) mounted on a central rod. The rod consists of about 26 subunits of FlgG in the distal portion, and FlgB, FlgC and FlgF are thought to build up the proximal portion of the rod with about 6 subunits each.</text>
</comment>
<dbReference type="RefSeq" id="WP_006022558.1">
    <property type="nucleotide sequence ID" value="NZ_JAANIH010000096.1"/>
</dbReference>
<comment type="subcellular location">
    <subcellularLocation>
        <location evidence="1 4">Bacterial flagellum basal body</location>
    </subcellularLocation>
</comment>
<accession>A0ABR7UND8</accession>
<evidence type="ECO:0000259" key="6">
    <source>
        <dbReference type="Pfam" id="PF06429"/>
    </source>
</evidence>
<evidence type="ECO:0000259" key="7">
    <source>
        <dbReference type="Pfam" id="PF22692"/>
    </source>
</evidence>
<feature type="domain" description="Flagellar basal-body/hook protein C-terminal" evidence="6">
    <location>
        <begin position="198"/>
        <end position="235"/>
    </location>
</feature>
<evidence type="ECO:0000256" key="2">
    <source>
        <dbReference type="ARBA" id="ARBA00009677"/>
    </source>
</evidence>
<name>A0ABR7UND8_9BRAD</name>
<gene>
    <name evidence="8" type="primary">flgF</name>
    <name evidence="8" type="ORF">HA482_41695</name>
</gene>
<evidence type="ECO:0000313" key="8">
    <source>
        <dbReference type="EMBL" id="MBC9984692.1"/>
    </source>
</evidence>
<dbReference type="Proteomes" id="UP000639516">
    <property type="component" value="Unassembled WGS sequence"/>
</dbReference>
<dbReference type="Pfam" id="PF06429">
    <property type="entry name" value="Flg_bbr_C"/>
    <property type="match status" value="1"/>
</dbReference>
<reference evidence="8 9" key="1">
    <citation type="journal article" date="2020" name="Arch. Microbiol.">
        <title>Bradyrhizobium campsiandrae sp. nov., a nitrogen-fixing bacterial strain isolated from a native leguminous tree from the Amazon adapted to flooded conditions.</title>
        <authorList>
            <person name="Cabral Michel D."/>
            <person name="Martins da Costa E."/>
            <person name="Azarias Guimaraes A."/>
            <person name="Soares de Carvalho T."/>
            <person name="Santos de Castro Caputo P."/>
            <person name="Willems A."/>
            <person name="de Souza Moreira F.M."/>
        </authorList>
    </citation>
    <scope>NUCLEOTIDE SEQUENCE [LARGE SCALE GENOMIC DNA]</scope>
    <source>
        <strain evidence="9">INPA 384B</strain>
    </source>
</reference>
<evidence type="ECO:0000256" key="1">
    <source>
        <dbReference type="ARBA" id="ARBA00004117"/>
    </source>
</evidence>
<dbReference type="PANTHER" id="PTHR30435:SF19">
    <property type="entry name" value="FLAGELLAR BASAL-BODY ROD PROTEIN FLGG"/>
    <property type="match status" value="1"/>
</dbReference>
<feature type="domain" description="Flagellar hook protein FlgE/F/G-like D1" evidence="7">
    <location>
        <begin position="89"/>
        <end position="153"/>
    </location>
</feature>